<dbReference type="EMBL" id="CASHSV030000409">
    <property type="protein sequence ID" value="CAJ2663004.1"/>
    <property type="molecule type" value="Genomic_DNA"/>
</dbReference>
<accession>A0ACB0L0T6</accession>
<gene>
    <name evidence="1" type="ORF">MILVUS5_LOCUS28512</name>
</gene>
<proteinExistence type="predicted"/>
<name>A0ACB0L0T6_TRIPR</name>
<reference evidence="1" key="1">
    <citation type="submission" date="2023-10" db="EMBL/GenBank/DDBJ databases">
        <authorList>
            <person name="Rodriguez Cubillos JULIANA M."/>
            <person name="De Vega J."/>
        </authorList>
    </citation>
    <scope>NUCLEOTIDE SEQUENCE</scope>
</reference>
<organism evidence="1 2">
    <name type="scientific">Trifolium pratense</name>
    <name type="common">Red clover</name>
    <dbReference type="NCBI Taxonomy" id="57577"/>
    <lineage>
        <taxon>Eukaryota</taxon>
        <taxon>Viridiplantae</taxon>
        <taxon>Streptophyta</taxon>
        <taxon>Embryophyta</taxon>
        <taxon>Tracheophyta</taxon>
        <taxon>Spermatophyta</taxon>
        <taxon>Magnoliopsida</taxon>
        <taxon>eudicotyledons</taxon>
        <taxon>Gunneridae</taxon>
        <taxon>Pentapetalae</taxon>
        <taxon>rosids</taxon>
        <taxon>fabids</taxon>
        <taxon>Fabales</taxon>
        <taxon>Fabaceae</taxon>
        <taxon>Papilionoideae</taxon>
        <taxon>50 kb inversion clade</taxon>
        <taxon>NPAAA clade</taxon>
        <taxon>Hologalegina</taxon>
        <taxon>IRL clade</taxon>
        <taxon>Trifolieae</taxon>
        <taxon>Trifolium</taxon>
    </lineage>
</organism>
<keyword evidence="2" id="KW-1185">Reference proteome</keyword>
<comment type="caution">
    <text evidence="1">The sequence shown here is derived from an EMBL/GenBank/DDBJ whole genome shotgun (WGS) entry which is preliminary data.</text>
</comment>
<protein>
    <submittedName>
        <fullName evidence="1">Uncharacterized protein</fullName>
    </submittedName>
</protein>
<evidence type="ECO:0000313" key="2">
    <source>
        <dbReference type="Proteomes" id="UP001177021"/>
    </source>
</evidence>
<dbReference type="Proteomes" id="UP001177021">
    <property type="component" value="Unassembled WGS sequence"/>
</dbReference>
<evidence type="ECO:0000313" key="1">
    <source>
        <dbReference type="EMBL" id="CAJ2663004.1"/>
    </source>
</evidence>
<sequence>MTQIDGVVTGETQEVDGSQRIHLWKDVSGGKSRGRCYGTGHLAVNLIHGVTHLTYEAEETHIREHDNQLIEAARAEAAAARADAEAARAAAAAANARAAKAEDDAAKAQDRTQNLEMKFEEFSRRMMALESGSCSGHSRHSSHPHYDDELDDQSVDDEEDA</sequence>